<protein>
    <submittedName>
        <fullName evidence="4">Guanyl-specific ribonuclease St</fullName>
        <ecNumber evidence="4">3.1.27.3</ecNumber>
    </submittedName>
</protein>
<dbReference type="Gene3D" id="3.10.450.30">
    <property type="entry name" value="Microbial ribonucleases"/>
    <property type="match status" value="1"/>
</dbReference>
<dbReference type="GO" id="GO:0004521">
    <property type="term" value="F:RNA endonuclease activity"/>
    <property type="evidence" value="ECO:0007669"/>
    <property type="project" value="InterPro"/>
</dbReference>
<dbReference type="OrthoDB" id="5326845at2"/>
<dbReference type="InterPro" id="IPR016191">
    <property type="entry name" value="Ribonuclease/ribotoxin"/>
</dbReference>
<keyword evidence="2 4" id="KW-0378">Hydrolase</keyword>
<feature type="compositionally biased region" description="Low complexity" evidence="3">
    <location>
        <begin position="36"/>
        <end position="57"/>
    </location>
</feature>
<feature type="region of interest" description="Disordered" evidence="3">
    <location>
        <begin position="35"/>
        <end position="101"/>
    </location>
</feature>
<keyword evidence="5" id="KW-1185">Reference proteome</keyword>
<organism evidence="4 5">
    <name type="scientific">Corynebacterium choanae</name>
    <dbReference type="NCBI Taxonomy" id="1862358"/>
    <lineage>
        <taxon>Bacteria</taxon>
        <taxon>Bacillati</taxon>
        <taxon>Actinomycetota</taxon>
        <taxon>Actinomycetes</taxon>
        <taxon>Mycobacteriales</taxon>
        <taxon>Corynebacteriaceae</taxon>
        <taxon>Corynebacterium</taxon>
    </lineage>
</organism>
<dbReference type="EC" id="3.1.27.3" evidence="4"/>
<dbReference type="AlphaFoldDB" id="A0A3G6J7L1"/>
<keyword evidence="1" id="KW-0540">Nuclease</keyword>
<dbReference type="GO" id="GO:0016787">
    <property type="term" value="F:hydrolase activity"/>
    <property type="evidence" value="ECO:0007669"/>
    <property type="project" value="UniProtKB-KW"/>
</dbReference>
<dbReference type="RefSeq" id="WP_123928935.1">
    <property type="nucleotide sequence ID" value="NZ_JBHSQT010000015.1"/>
</dbReference>
<proteinExistence type="predicted"/>
<evidence type="ECO:0000256" key="3">
    <source>
        <dbReference type="SAM" id="MobiDB-lite"/>
    </source>
</evidence>
<evidence type="ECO:0000256" key="2">
    <source>
        <dbReference type="ARBA" id="ARBA00022801"/>
    </source>
</evidence>
<name>A0A3G6J7L1_9CORY</name>
<dbReference type="InterPro" id="IPR000026">
    <property type="entry name" value="N1-like"/>
</dbReference>
<dbReference type="Proteomes" id="UP000269019">
    <property type="component" value="Chromosome"/>
</dbReference>
<dbReference type="SUPFAM" id="SSF53933">
    <property type="entry name" value="Microbial ribonucleases"/>
    <property type="match status" value="1"/>
</dbReference>
<accession>A0A3G6J7L1</accession>
<dbReference type="Pfam" id="PF00545">
    <property type="entry name" value="Ribonuclease"/>
    <property type="match status" value="1"/>
</dbReference>
<sequence precursor="true">MSNLLRNKGLLALVISVLTAIAAYFGLNIDQPGQNPVSSSTVSSPPTSASQPSSSTTNRHPTVSSSPTARVSTSPTSPRLSTANSQSSDGAPNTSGLTECPVTSLPKEAQSTIAQIVQGGPFPYPANDGTRFGNYEGHLPKQPRNYYREYTVPTPGVSHRGARRIVTGGQGTQPEGWFYTSDHYDSFCFIPDAPGGDNTR</sequence>
<dbReference type="EMBL" id="CP033896">
    <property type="protein sequence ID" value="AZA14047.1"/>
    <property type="molecule type" value="Genomic_DNA"/>
</dbReference>
<evidence type="ECO:0000256" key="1">
    <source>
        <dbReference type="ARBA" id="ARBA00022722"/>
    </source>
</evidence>
<feature type="compositionally biased region" description="Polar residues" evidence="3">
    <location>
        <begin position="58"/>
        <end position="97"/>
    </location>
</feature>
<dbReference type="KEGG" id="ccho:CCHOA_08290"/>
<reference evidence="4 5" key="1">
    <citation type="submission" date="2018-11" db="EMBL/GenBank/DDBJ databases">
        <authorList>
            <person name="Kleinhagauer T."/>
            <person name="Glaeser S.P."/>
            <person name="Spergser J."/>
            <person name="Ruckert C."/>
            <person name="Kaempfer P."/>
            <person name="Busse H.-J."/>
        </authorList>
    </citation>
    <scope>NUCLEOTIDE SEQUENCE [LARGE SCALE GENOMIC DNA]</scope>
    <source>
        <strain evidence="4 5">200CH</strain>
    </source>
</reference>
<dbReference type="GO" id="GO:0003723">
    <property type="term" value="F:RNA binding"/>
    <property type="evidence" value="ECO:0007669"/>
    <property type="project" value="InterPro"/>
</dbReference>
<evidence type="ECO:0000313" key="4">
    <source>
        <dbReference type="EMBL" id="AZA14047.1"/>
    </source>
</evidence>
<gene>
    <name evidence="4" type="ORF">CCHOA_08290</name>
</gene>
<evidence type="ECO:0000313" key="5">
    <source>
        <dbReference type="Proteomes" id="UP000269019"/>
    </source>
</evidence>